<dbReference type="Proteomes" id="UP001596091">
    <property type="component" value="Unassembled WGS sequence"/>
</dbReference>
<dbReference type="SMART" id="SM00028">
    <property type="entry name" value="TPR"/>
    <property type="match status" value="4"/>
</dbReference>
<organism evidence="2 3">
    <name type="scientific">Acidicapsa dinghuensis</name>
    <dbReference type="NCBI Taxonomy" id="2218256"/>
    <lineage>
        <taxon>Bacteria</taxon>
        <taxon>Pseudomonadati</taxon>
        <taxon>Acidobacteriota</taxon>
        <taxon>Terriglobia</taxon>
        <taxon>Terriglobales</taxon>
        <taxon>Acidobacteriaceae</taxon>
        <taxon>Acidicapsa</taxon>
    </lineage>
</organism>
<name>A0ABW1EKD5_9BACT</name>
<dbReference type="Gene3D" id="1.25.40.10">
    <property type="entry name" value="Tetratricopeptide repeat domain"/>
    <property type="match status" value="1"/>
</dbReference>
<keyword evidence="3" id="KW-1185">Reference proteome</keyword>
<feature type="repeat" description="TPR" evidence="1">
    <location>
        <begin position="70"/>
        <end position="103"/>
    </location>
</feature>
<dbReference type="EMBL" id="JBHSPH010000010">
    <property type="protein sequence ID" value="MFC5864459.1"/>
    <property type="molecule type" value="Genomic_DNA"/>
</dbReference>
<dbReference type="InterPro" id="IPR011990">
    <property type="entry name" value="TPR-like_helical_dom_sf"/>
</dbReference>
<dbReference type="RefSeq" id="WP_263333214.1">
    <property type="nucleotide sequence ID" value="NZ_JAGSYH010000001.1"/>
</dbReference>
<dbReference type="PROSITE" id="PS50005">
    <property type="entry name" value="TPR"/>
    <property type="match status" value="3"/>
</dbReference>
<dbReference type="SUPFAM" id="SSF48452">
    <property type="entry name" value="TPR-like"/>
    <property type="match status" value="1"/>
</dbReference>
<feature type="repeat" description="TPR" evidence="1">
    <location>
        <begin position="104"/>
        <end position="137"/>
    </location>
</feature>
<dbReference type="PROSITE" id="PS50293">
    <property type="entry name" value="TPR_REGION"/>
    <property type="match status" value="1"/>
</dbReference>
<dbReference type="Pfam" id="PF13181">
    <property type="entry name" value="TPR_8"/>
    <property type="match status" value="1"/>
</dbReference>
<sequence>MLIIPLSTQIDAQGASEVQVSVAVKPASSVTASPTPVPKLSHQEMADLLMVRREYQAALAEYLQVEPRTAKTWNQIGIAQQQLLLEQDARKSYERAIKLDPHNADALNNLGSIYYSLKDYRHAEHMYRKALKLRPDSALIYKNLGTDMLAKHDFSKGWVCYQQALSLDPEVFERMHVLRVGDPTPAMQRGAMNFYLAKSYAKVGMNDRAVEYLRMAIDEGFADRRKILSDKEFATLHNFEGFRELLSEQKMRQ</sequence>
<reference evidence="3" key="1">
    <citation type="journal article" date="2019" name="Int. J. Syst. Evol. Microbiol.">
        <title>The Global Catalogue of Microorganisms (GCM) 10K type strain sequencing project: providing services to taxonomists for standard genome sequencing and annotation.</title>
        <authorList>
            <consortium name="The Broad Institute Genomics Platform"/>
            <consortium name="The Broad Institute Genome Sequencing Center for Infectious Disease"/>
            <person name="Wu L."/>
            <person name="Ma J."/>
        </authorList>
    </citation>
    <scope>NUCLEOTIDE SEQUENCE [LARGE SCALE GENOMIC DNA]</scope>
    <source>
        <strain evidence="3">JCM 4087</strain>
    </source>
</reference>
<proteinExistence type="predicted"/>
<comment type="caution">
    <text evidence="2">The sequence shown here is derived from an EMBL/GenBank/DDBJ whole genome shotgun (WGS) entry which is preliminary data.</text>
</comment>
<keyword evidence="1" id="KW-0802">TPR repeat</keyword>
<feature type="repeat" description="TPR" evidence="1">
    <location>
        <begin position="138"/>
        <end position="171"/>
    </location>
</feature>
<evidence type="ECO:0000313" key="3">
    <source>
        <dbReference type="Proteomes" id="UP001596091"/>
    </source>
</evidence>
<accession>A0ABW1EKD5</accession>
<dbReference type="NCBIfam" id="NF047558">
    <property type="entry name" value="TPR_END_plus"/>
    <property type="match status" value="1"/>
</dbReference>
<dbReference type="Pfam" id="PF00515">
    <property type="entry name" value="TPR_1"/>
    <property type="match status" value="1"/>
</dbReference>
<gene>
    <name evidence="2" type="ORF">ACFPT7_19285</name>
</gene>
<dbReference type="InterPro" id="IPR019734">
    <property type="entry name" value="TPR_rpt"/>
</dbReference>
<protein>
    <submittedName>
        <fullName evidence="2">Tetratricopeptide repeat protein</fullName>
    </submittedName>
</protein>
<evidence type="ECO:0000256" key="1">
    <source>
        <dbReference type="PROSITE-ProRule" id="PRU00339"/>
    </source>
</evidence>
<evidence type="ECO:0000313" key="2">
    <source>
        <dbReference type="EMBL" id="MFC5864459.1"/>
    </source>
</evidence>
<dbReference type="PANTHER" id="PTHR44395">
    <property type="match status" value="1"/>
</dbReference>
<dbReference type="PANTHER" id="PTHR44395:SF1">
    <property type="entry name" value="PROTEIN O-MANNOSYL-TRANSFERASE TMTC3"/>
    <property type="match status" value="1"/>
</dbReference>